<dbReference type="InterPro" id="IPR012341">
    <property type="entry name" value="6hp_glycosidase-like_sf"/>
</dbReference>
<accession>A0ABR2M5T2</accession>
<dbReference type="SUPFAM" id="SSF48208">
    <property type="entry name" value="Six-hairpin glycosidases"/>
    <property type="match status" value="1"/>
</dbReference>
<gene>
    <name evidence="2" type="primary">GCS1</name>
    <name evidence="2" type="ORF">KSP40_PGU000136</name>
</gene>
<dbReference type="Pfam" id="PF03200">
    <property type="entry name" value="Glyco_hydro_63"/>
    <property type="match status" value="1"/>
</dbReference>
<feature type="domain" description="Glycosyl hydrolase family 63 C-terminal" evidence="1">
    <location>
        <begin position="1"/>
        <end position="237"/>
    </location>
</feature>
<dbReference type="InterPro" id="IPR008928">
    <property type="entry name" value="6-hairpin_glycosidase_sf"/>
</dbReference>
<evidence type="ECO:0000313" key="3">
    <source>
        <dbReference type="Proteomes" id="UP001412067"/>
    </source>
</evidence>
<dbReference type="InterPro" id="IPR031335">
    <property type="entry name" value="Glyco_hydro_63_C"/>
</dbReference>
<name>A0ABR2M5T2_9ASPA</name>
<comment type="caution">
    <text evidence="2">The sequence shown here is derived from an EMBL/GenBank/DDBJ whole genome shotgun (WGS) entry which is preliminary data.</text>
</comment>
<evidence type="ECO:0000259" key="1">
    <source>
        <dbReference type="Pfam" id="PF03200"/>
    </source>
</evidence>
<dbReference type="InterPro" id="IPR004888">
    <property type="entry name" value="Glycoside_hydrolase_63"/>
</dbReference>
<reference evidence="2 3" key="1">
    <citation type="journal article" date="2022" name="Nat. Plants">
        <title>Genomes of leafy and leafless Platanthera orchids illuminate the evolution of mycoheterotrophy.</title>
        <authorList>
            <person name="Li M.H."/>
            <person name="Liu K.W."/>
            <person name="Li Z."/>
            <person name="Lu H.C."/>
            <person name="Ye Q.L."/>
            <person name="Zhang D."/>
            <person name="Wang J.Y."/>
            <person name="Li Y.F."/>
            <person name="Zhong Z.M."/>
            <person name="Liu X."/>
            <person name="Yu X."/>
            <person name="Liu D.K."/>
            <person name="Tu X.D."/>
            <person name="Liu B."/>
            <person name="Hao Y."/>
            <person name="Liao X.Y."/>
            <person name="Jiang Y.T."/>
            <person name="Sun W.H."/>
            <person name="Chen J."/>
            <person name="Chen Y.Q."/>
            <person name="Ai Y."/>
            <person name="Zhai J.W."/>
            <person name="Wu S.S."/>
            <person name="Zhou Z."/>
            <person name="Hsiao Y.Y."/>
            <person name="Wu W.L."/>
            <person name="Chen Y.Y."/>
            <person name="Lin Y.F."/>
            <person name="Hsu J.L."/>
            <person name="Li C.Y."/>
            <person name="Wang Z.W."/>
            <person name="Zhao X."/>
            <person name="Zhong W.Y."/>
            <person name="Ma X.K."/>
            <person name="Ma L."/>
            <person name="Huang J."/>
            <person name="Chen G.Z."/>
            <person name="Huang M.Z."/>
            <person name="Huang L."/>
            <person name="Peng D.H."/>
            <person name="Luo Y.B."/>
            <person name="Zou S.Q."/>
            <person name="Chen S.P."/>
            <person name="Lan S."/>
            <person name="Tsai W.C."/>
            <person name="Van de Peer Y."/>
            <person name="Liu Z.J."/>
        </authorList>
    </citation>
    <scope>NUCLEOTIDE SEQUENCE [LARGE SCALE GENOMIC DNA]</scope>
    <source>
        <strain evidence="2">Lor288</strain>
    </source>
</reference>
<keyword evidence="3" id="KW-1185">Reference proteome</keyword>
<sequence length="247" mass="28827">MLLASDCLHSIAEITEREPASIENYHLMAKRLANFDVLNKMHLDEASGAYFDFGNHTEKVRLRWHDVDVGKKELVRETLEKPHMQLVPHVGYISLFPFMMRIIPPESWILEKQLELISNRSTLWTDFGIRSLSKTSSLYMKRNTEHDPPYWRGPIWINMNYMILSALSHYSTVPGPYRERAGAIYKDLRSNLIRNVVRNYYESGYLWEQYDQAAKGKGKGTRPFTGWTSLVVLIIAEEFPSFELYFG</sequence>
<dbReference type="EMBL" id="JBBWWR010000011">
    <property type="protein sequence ID" value="KAK8959519.1"/>
    <property type="molecule type" value="Genomic_DNA"/>
</dbReference>
<dbReference type="Proteomes" id="UP001412067">
    <property type="component" value="Unassembled WGS sequence"/>
</dbReference>
<proteinExistence type="predicted"/>
<dbReference type="Gene3D" id="1.50.10.10">
    <property type="match status" value="1"/>
</dbReference>
<dbReference type="PANTHER" id="PTHR10412:SF20">
    <property type="entry name" value="MANNOSYL-OLIGOSACCHARIDE GLUCOSIDASE GCS1"/>
    <property type="match status" value="1"/>
</dbReference>
<organism evidence="2 3">
    <name type="scientific">Platanthera guangdongensis</name>
    <dbReference type="NCBI Taxonomy" id="2320717"/>
    <lineage>
        <taxon>Eukaryota</taxon>
        <taxon>Viridiplantae</taxon>
        <taxon>Streptophyta</taxon>
        <taxon>Embryophyta</taxon>
        <taxon>Tracheophyta</taxon>
        <taxon>Spermatophyta</taxon>
        <taxon>Magnoliopsida</taxon>
        <taxon>Liliopsida</taxon>
        <taxon>Asparagales</taxon>
        <taxon>Orchidaceae</taxon>
        <taxon>Orchidoideae</taxon>
        <taxon>Orchideae</taxon>
        <taxon>Orchidinae</taxon>
        <taxon>Platanthera</taxon>
    </lineage>
</organism>
<dbReference type="PANTHER" id="PTHR10412">
    <property type="entry name" value="MANNOSYL-OLIGOSACCHARIDE GLUCOSIDASE"/>
    <property type="match status" value="1"/>
</dbReference>
<protein>
    <submittedName>
        <fullName evidence="2">Mannosyl-oligosaccharide glucosidase GCS1</fullName>
    </submittedName>
</protein>
<evidence type="ECO:0000313" key="2">
    <source>
        <dbReference type="EMBL" id="KAK8959519.1"/>
    </source>
</evidence>